<name>A0A402AQX0_9CHLR</name>
<protein>
    <submittedName>
        <fullName evidence="1">Uncharacterized protein</fullName>
    </submittedName>
</protein>
<dbReference type="EMBL" id="BIFS01000001">
    <property type="protein sequence ID" value="GCE21491.1"/>
    <property type="molecule type" value="Genomic_DNA"/>
</dbReference>
<evidence type="ECO:0000313" key="2">
    <source>
        <dbReference type="Proteomes" id="UP000287188"/>
    </source>
</evidence>
<accession>A0A402AQX0</accession>
<gene>
    <name evidence="1" type="ORF">KDK_52910</name>
</gene>
<keyword evidence="2" id="KW-1185">Reference proteome</keyword>
<sequence>MLRISSLMRHWSRTLLKNKTLMSVDITGPGMKTLIFREETGKQAISGLSLPDLEIGGRMG</sequence>
<reference evidence="2" key="1">
    <citation type="submission" date="2018-12" db="EMBL/GenBank/DDBJ databases">
        <title>Tengunoibacter tsumagoiensis gen. nov., sp. nov., Dictyobacter kobayashii sp. nov., D. alpinus sp. nov., and D. joshuensis sp. nov. and description of Dictyobacteraceae fam. nov. within the order Ktedonobacterales isolated from Tengu-no-mugimeshi.</title>
        <authorList>
            <person name="Wang C.M."/>
            <person name="Zheng Y."/>
            <person name="Sakai Y."/>
            <person name="Toyoda A."/>
            <person name="Minakuchi Y."/>
            <person name="Abe K."/>
            <person name="Yokota A."/>
            <person name="Yabe S."/>
        </authorList>
    </citation>
    <scope>NUCLEOTIDE SEQUENCE [LARGE SCALE GENOMIC DNA]</scope>
    <source>
        <strain evidence="2">Uno11</strain>
    </source>
</reference>
<dbReference type="Proteomes" id="UP000287188">
    <property type="component" value="Unassembled WGS sequence"/>
</dbReference>
<comment type="caution">
    <text evidence="1">The sequence shown here is derived from an EMBL/GenBank/DDBJ whole genome shotgun (WGS) entry which is preliminary data.</text>
</comment>
<organism evidence="1 2">
    <name type="scientific">Dictyobacter kobayashii</name>
    <dbReference type="NCBI Taxonomy" id="2014872"/>
    <lineage>
        <taxon>Bacteria</taxon>
        <taxon>Bacillati</taxon>
        <taxon>Chloroflexota</taxon>
        <taxon>Ktedonobacteria</taxon>
        <taxon>Ktedonobacterales</taxon>
        <taxon>Dictyobacteraceae</taxon>
        <taxon>Dictyobacter</taxon>
    </lineage>
</organism>
<proteinExistence type="predicted"/>
<evidence type="ECO:0000313" key="1">
    <source>
        <dbReference type="EMBL" id="GCE21491.1"/>
    </source>
</evidence>
<dbReference type="AlphaFoldDB" id="A0A402AQX0"/>